<proteinExistence type="inferred from homology"/>
<gene>
    <name evidence="5" type="ORF">GUITHDRAFT_151053</name>
</gene>
<feature type="region of interest" description="Disordered" evidence="4">
    <location>
        <begin position="1"/>
        <end position="32"/>
    </location>
</feature>
<keyword evidence="3" id="KW-0539">Nucleus</keyword>
<comment type="similarity">
    <text evidence="2">Belongs to the SLX9 family.</text>
</comment>
<feature type="compositionally biased region" description="Basic and acidic residues" evidence="4">
    <location>
        <begin position="9"/>
        <end position="32"/>
    </location>
</feature>
<evidence type="ECO:0000256" key="3">
    <source>
        <dbReference type="ARBA" id="ARBA00023242"/>
    </source>
</evidence>
<evidence type="ECO:0000256" key="2">
    <source>
        <dbReference type="ARBA" id="ARBA00011022"/>
    </source>
</evidence>
<dbReference type="KEGG" id="gtt:GUITHDRAFT_151053"/>
<sequence length="181" mass="19898">MGKAKKPNKQMEDERGGGGEKNAMREKSSDKLFAKPLRGISKQSPSRPAANLGVQNKIIEKMKMSSENMSRGQRKRLAKKSNVIRRKEIGSAIVSKALKIQDGSLGDLDCLTLALPSSQSSAPSQQNKKGPGKMTIKKQRRMLIAESQQLQSVLTHPLFQSNPIGTIHDHLENSIRLSKSV</sequence>
<keyword evidence="7" id="KW-1185">Reference proteome</keyword>
<comment type="subcellular location">
    <subcellularLocation>
        <location evidence="1">Nucleus</location>
        <location evidence="1">Nucleolus</location>
    </subcellularLocation>
</comment>
<evidence type="ECO:0000313" key="7">
    <source>
        <dbReference type="Proteomes" id="UP000011087"/>
    </source>
</evidence>
<dbReference type="GO" id="GO:0005730">
    <property type="term" value="C:nucleolus"/>
    <property type="evidence" value="ECO:0007669"/>
    <property type="project" value="UniProtKB-SubCell"/>
</dbReference>
<dbReference type="GO" id="GO:0030686">
    <property type="term" value="C:90S preribosome"/>
    <property type="evidence" value="ECO:0007669"/>
    <property type="project" value="InterPro"/>
</dbReference>
<reference evidence="7" key="2">
    <citation type="submission" date="2012-11" db="EMBL/GenBank/DDBJ databases">
        <authorList>
            <person name="Kuo A."/>
            <person name="Curtis B.A."/>
            <person name="Tanifuji G."/>
            <person name="Burki F."/>
            <person name="Gruber A."/>
            <person name="Irimia M."/>
            <person name="Maruyama S."/>
            <person name="Arias M.C."/>
            <person name="Ball S.G."/>
            <person name="Gile G.H."/>
            <person name="Hirakawa Y."/>
            <person name="Hopkins J.F."/>
            <person name="Rensing S.A."/>
            <person name="Schmutz J."/>
            <person name="Symeonidi A."/>
            <person name="Elias M."/>
            <person name="Eveleigh R.J."/>
            <person name="Herman E.K."/>
            <person name="Klute M.J."/>
            <person name="Nakayama T."/>
            <person name="Obornik M."/>
            <person name="Reyes-Prieto A."/>
            <person name="Armbrust E.V."/>
            <person name="Aves S.J."/>
            <person name="Beiko R.G."/>
            <person name="Coutinho P."/>
            <person name="Dacks J.B."/>
            <person name="Durnford D.G."/>
            <person name="Fast N.M."/>
            <person name="Green B.R."/>
            <person name="Grisdale C."/>
            <person name="Hempe F."/>
            <person name="Henrissat B."/>
            <person name="Hoppner M.P."/>
            <person name="Ishida K.-I."/>
            <person name="Kim E."/>
            <person name="Koreny L."/>
            <person name="Kroth P.G."/>
            <person name="Liu Y."/>
            <person name="Malik S.-B."/>
            <person name="Maier U.G."/>
            <person name="McRose D."/>
            <person name="Mock T."/>
            <person name="Neilson J.A."/>
            <person name="Onodera N.T."/>
            <person name="Poole A.M."/>
            <person name="Pritham E.J."/>
            <person name="Richards T.A."/>
            <person name="Rocap G."/>
            <person name="Roy S.W."/>
            <person name="Sarai C."/>
            <person name="Schaack S."/>
            <person name="Shirato S."/>
            <person name="Slamovits C.H."/>
            <person name="Spencer D.F."/>
            <person name="Suzuki S."/>
            <person name="Worden A.Z."/>
            <person name="Zauner S."/>
            <person name="Barry K."/>
            <person name="Bell C."/>
            <person name="Bharti A.K."/>
            <person name="Crow J.A."/>
            <person name="Grimwood J."/>
            <person name="Kramer R."/>
            <person name="Lindquist E."/>
            <person name="Lucas S."/>
            <person name="Salamov A."/>
            <person name="McFadden G.I."/>
            <person name="Lane C.E."/>
            <person name="Keeling P.J."/>
            <person name="Gray M.W."/>
            <person name="Grigoriev I.V."/>
            <person name="Archibald J.M."/>
        </authorList>
    </citation>
    <scope>NUCLEOTIDE SEQUENCE</scope>
    <source>
        <strain evidence="7">CCMP2712</strain>
    </source>
</reference>
<dbReference type="HOGENOM" id="CLU_1491753_0_0_1"/>
<accession>L1JRG8</accession>
<dbReference type="GO" id="GO:0000462">
    <property type="term" value="P:maturation of SSU-rRNA from tricistronic rRNA transcript (SSU-rRNA, 5.8S rRNA, LSU-rRNA)"/>
    <property type="evidence" value="ECO:0007669"/>
    <property type="project" value="InterPro"/>
</dbReference>
<dbReference type="STRING" id="905079.L1JRG8"/>
<evidence type="ECO:0008006" key="8">
    <source>
        <dbReference type="Google" id="ProtNLM"/>
    </source>
</evidence>
<dbReference type="EMBL" id="JH992977">
    <property type="protein sequence ID" value="EKX50688.1"/>
    <property type="molecule type" value="Genomic_DNA"/>
</dbReference>
<name>L1JRG8_GUITC</name>
<protein>
    <recommendedName>
        <fullName evidence="8">Ribosome biogenesis protein SLX9</fullName>
    </recommendedName>
</protein>
<dbReference type="GeneID" id="17307710"/>
<dbReference type="InterPro" id="IPR028160">
    <property type="entry name" value="Slx9-like"/>
</dbReference>
<dbReference type="Proteomes" id="UP000011087">
    <property type="component" value="Unassembled WGS sequence"/>
</dbReference>
<dbReference type="GO" id="GO:0030688">
    <property type="term" value="C:preribosome, small subunit precursor"/>
    <property type="evidence" value="ECO:0007669"/>
    <property type="project" value="InterPro"/>
</dbReference>
<dbReference type="EnsemblProtists" id="EKX50688">
    <property type="protein sequence ID" value="EKX50688"/>
    <property type="gene ID" value="GUITHDRAFT_151053"/>
</dbReference>
<evidence type="ECO:0000256" key="1">
    <source>
        <dbReference type="ARBA" id="ARBA00004604"/>
    </source>
</evidence>
<dbReference type="OrthoDB" id="18703at2759"/>
<dbReference type="AlphaFoldDB" id="L1JRG8"/>
<dbReference type="PaxDb" id="55529-EKX50688"/>
<dbReference type="RefSeq" id="XP_005837668.1">
    <property type="nucleotide sequence ID" value="XM_005837611.1"/>
</dbReference>
<evidence type="ECO:0000256" key="4">
    <source>
        <dbReference type="SAM" id="MobiDB-lite"/>
    </source>
</evidence>
<organism evidence="5">
    <name type="scientific">Guillardia theta (strain CCMP2712)</name>
    <name type="common">Cryptophyte</name>
    <dbReference type="NCBI Taxonomy" id="905079"/>
    <lineage>
        <taxon>Eukaryota</taxon>
        <taxon>Cryptophyceae</taxon>
        <taxon>Pyrenomonadales</taxon>
        <taxon>Geminigeraceae</taxon>
        <taxon>Guillardia</taxon>
    </lineage>
</organism>
<evidence type="ECO:0000313" key="6">
    <source>
        <dbReference type="EnsemblProtists" id="EKX50688"/>
    </source>
</evidence>
<reference evidence="5 7" key="1">
    <citation type="journal article" date="2012" name="Nature">
        <title>Algal genomes reveal evolutionary mosaicism and the fate of nucleomorphs.</title>
        <authorList>
            <consortium name="DOE Joint Genome Institute"/>
            <person name="Curtis B.A."/>
            <person name="Tanifuji G."/>
            <person name="Burki F."/>
            <person name="Gruber A."/>
            <person name="Irimia M."/>
            <person name="Maruyama S."/>
            <person name="Arias M.C."/>
            <person name="Ball S.G."/>
            <person name="Gile G.H."/>
            <person name="Hirakawa Y."/>
            <person name="Hopkins J.F."/>
            <person name="Kuo A."/>
            <person name="Rensing S.A."/>
            <person name="Schmutz J."/>
            <person name="Symeonidi A."/>
            <person name="Elias M."/>
            <person name="Eveleigh R.J."/>
            <person name="Herman E.K."/>
            <person name="Klute M.J."/>
            <person name="Nakayama T."/>
            <person name="Obornik M."/>
            <person name="Reyes-Prieto A."/>
            <person name="Armbrust E.V."/>
            <person name="Aves S.J."/>
            <person name="Beiko R.G."/>
            <person name="Coutinho P."/>
            <person name="Dacks J.B."/>
            <person name="Durnford D.G."/>
            <person name="Fast N.M."/>
            <person name="Green B.R."/>
            <person name="Grisdale C.J."/>
            <person name="Hempel F."/>
            <person name="Henrissat B."/>
            <person name="Hoppner M.P."/>
            <person name="Ishida K."/>
            <person name="Kim E."/>
            <person name="Koreny L."/>
            <person name="Kroth P.G."/>
            <person name="Liu Y."/>
            <person name="Malik S.B."/>
            <person name="Maier U.G."/>
            <person name="McRose D."/>
            <person name="Mock T."/>
            <person name="Neilson J.A."/>
            <person name="Onodera N.T."/>
            <person name="Poole A.M."/>
            <person name="Pritham E.J."/>
            <person name="Richards T.A."/>
            <person name="Rocap G."/>
            <person name="Roy S.W."/>
            <person name="Sarai C."/>
            <person name="Schaack S."/>
            <person name="Shirato S."/>
            <person name="Slamovits C.H."/>
            <person name="Spencer D.F."/>
            <person name="Suzuki S."/>
            <person name="Worden A.Z."/>
            <person name="Zauner S."/>
            <person name="Barry K."/>
            <person name="Bell C."/>
            <person name="Bharti A.K."/>
            <person name="Crow J.A."/>
            <person name="Grimwood J."/>
            <person name="Kramer R."/>
            <person name="Lindquist E."/>
            <person name="Lucas S."/>
            <person name="Salamov A."/>
            <person name="McFadden G.I."/>
            <person name="Lane C.E."/>
            <person name="Keeling P.J."/>
            <person name="Gray M.W."/>
            <person name="Grigoriev I.V."/>
            <person name="Archibald J.M."/>
        </authorList>
    </citation>
    <scope>NUCLEOTIDE SEQUENCE</scope>
    <source>
        <strain evidence="5 7">CCMP2712</strain>
    </source>
</reference>
<dbReference type="Pfam" id="PF15341">
    <property type="entry name" value="SLX9"/>
    <property type="match status" value="1"/>
</dbReference>
<dbReference type="PANTHER" id="PTHR31109">
    <property type="entry name" value="PROTEIN FAM207A"/>
    <property type="match status" value="1"/>
</dbReference>
<dbReference type="PANTHER" id="PTHR31109:SF2">
    <property type="entry name" value="RIBOSOME BIOGENESIS PROTEIN SLX9 HOMOLOG"/>
    <property type="match status" value="1"/>
</dbReference>
<evidence type="ECO:0000313" key="5">
    <source>
        <dbReference type="EMBL" id="EKX50688.1"/>
    </source>
</evidence>
<reference evidence="6" key="3">
    <citation type="submission" date="2015-06" db="UniProtKB">
        <authorList>
            <consortium name="EnsemblProtists"/>
        </authorList>
    </citation>
    <scope>IDENTIFICATION</scope>
</reference>